<evidence type="ECO:0000256" key="5">
    <source>
        <dbReference type="ARBA" id="ARBA00022989"/>
    </source>
</evidence>
<organism evidence="9 10">
    <name type="scientific">Chlamydia poikilotherma</name>
    <dbReference type="NCBI Taxonomy" id="1967783"/>
    <lineage>
        <taxon>Bacteria</taxon>
        <taxon>Pseudomonadati</taxon>
        <taxon>Chlamydiota</taxon>
        <taxon>Chlamydiia</taxon>
        <taxon>Chlamydiales</taxon>
        <taxon>Chlamydiaceae</taxon>
        <taxon>Chlamydia/Chlamydophila group</taxon>
        <taxon>Chlamydia</taxon>
    </lineage>
</organism>
<dbReference type="SUPFAM" id="SSF161098">
    <property type="entry name" value="MetI-like"/>
    <property type="match status" value="1"/>
</dbReference>
<evidence type="ECO:0000313" key="9">
    <source>
        <dbReference type="EMBL" id="SYX08985.1"/>
    </source>
</evidence>
<evidence type="ECO:0000256" key="1">
    <source>
        <dbReference type="ARBA" id="ARBA00004651"/>
    </source>
</evidence>
<dbReference type="Proteomes" id="UP000258476">
    <property type="component" value="Chromosome"/>
</dbReference>
<protein>
    <recommendedName>
        <fullName evidence="8">ABC transmembrane type-1 domain-containing protein</fullName>
    </recommendedName>
</protein>
<evidence type="ECO:0000256" key="6">
    <source>
        <dbReference type="ARBA" id="ARBA00023136"/>
    </source>
</evidence>
<evidence type="ECO:0000256" key="3">
    <source>
        <dbReference type="ARBA" id="ARBA00022475"/>
    </source>
</evidence>
<gene>
    <name evidence="9" type="primary">metI</name>
    <name evidence="9" type="ORF">C834K_0527</name>
</gene>
<dbReference type="AlphaFoldDB" id="A0A3B0Q053"/>
<keyword evidence="4 7" id="KW-0812">Transmembrane</keyword>
<dbReference type="RefSeq" id="WP_117274293.1">
    <property type="nucleotide sequence ID" value="NZ_LS992154.1"/>
</dbReference>
<evidence type="ECO:0000256" key="7">
    <source>
        <dbReference type="RuleBase" id="RU363032"/>
    </source>
</evidence>
<sequence>MQRDMIYLLIKETGSTLYMVAASFFFSSILGGLLGLGLFVTAPYGLKPMKSIYSATSVVLSFLTAIPFAILIVILFPVTRWIVGTSLGATASIVPLTLGALPLVASFVSDALRTGALTCVEPSIALGIPRLKIVKDILFPEIFPQLIFSLKSLIVHLIACSTFAGFVGGGGLGQILLQYGYYRFDFSITLSVLVITLFFIEGIRILGDTWGRRILRRRGIL</sequence>
<dbReference type="PANTHER" id="PTHR30450">
    <property type="entry name" value="ABC TRANSPORTER PERMEASE"/>
    <property type="match status" value="1"/>
</dbReference>
<evidence type="ECO:0000256" key="2">
    <source>
        <dbReference type="ARBA" id="ARBA00022448"/>
    </source>
</evidence>
<keyword evidence="6 7" id="KW-0472">Membrane</keyword>
<accession>A0A3B0Q053</accession>
<dbReference type="InterPro" id="IPR000515">
    <property type="entry name" value="MetI-like"/>
</dbReference>
<feature type="transmembrane region" description="Helical" evidence="7">
    <location>
        <begin position="52"/>
        <end position="75"/>
    </location>
</feature>
<feature type="domain" description="ABC transmembrane type-1" evidence="8">
    <location>
        <begin position="13"/>
        <end position="205"/>
    </location>
</feature>
<dbReference type="InterPro" id="IPR051322">
    <property type="entry name" value="AA_ABC_Transporter_Permease"/>
</dbReference>
<keyword evidence="5 7" id="KW-1133">Transmembrane helix</keyword>
<keyword evidence="2 7" id="KW-0813">Transport</keyword>
<reference evidence="10" key="1">
    <citation type="submission" date="2017-11" db="EMBL/GenBank/DDBJ databases">
        <authorList>
            <person name="Seth-Smith MB H."/>
        </authorList>
    </citation>
    <scope>NUCLEOTIDE SEQUENCE [LARGE SCALE GENOMIC DNA]</scope>
</reference>
<comment type="subcellular location">
    <subcellularLocation>
        <location evidence="1 7">Cell membrane</location>
        <topology evidence="1 7">Multi-pass membrane protein</topology>
    </subcellularLocation>
</comment>
<feature type="transmembrane region" description="Helical" evidence="7">
    <location>
        <begin position="153"/>
        <end position="176"/>
    </location>
</feature>
<dbReference type="KEGG" id="chla:C834K_0527"/>
<keyword evidence="3" id="KW-1003">Cell membrane</keyword>
<dbReference type="EMBL" id="LS992154">
    <property type="protein sequence ID" value="SYX08985.1"/>
    <property type="molecule type" value="Genomic_DNA"/>
</dbReference>
<feature type="transmembrane region" description="Helical" evidence="7">
    <location>
        <begin position="188"/>
        <end position="207"/>
    </location>
</feature>
<evidence type="ECO:0000313" key="10">
    <source>
        <dbReference type="Proteomes" id="UP000258476"/>
    </source>
</evidence>
<evidence type="ECO:0000256" key="4">
    <source>
        <dbReference type="ARBA" id="ARBA00022692"/>
    </source>
</evidence>
<dbReference type="OrthoDB" id="9793490at2"/>
<dbReference type="InterPro" id="IPR035906">
    <property type="entry name" value="MetI-like_sf"/>
</dbReference>
<keyword evidence="10" id="KW-1185">Reference proteome</keyword>
<comment type="similarity">
    <text evidence="7">Belongs to the binding-protein-dependent transport system permease family.</text>
</comment>
<proteinExistence type="inferred from homology"/>
<feature type="transmembrane region" description="Helical" evidence="7">
    <location>
        <begin position="17"/>
        <end position="40"/>
    </location>
</feature>
<dbReference type="Gene3D" id="1.10.3720.10">
    <property type="entry name" value="MetI-like"/>
    <property type="match status" value="1"/>
</dbReference>
<dbReference type="GO" id="GO:0005886">
    <property type="term" value="C:plasma membrane"/>
    <property type="evidence" value="ECO:0007669"/>
    <property type="project" value="UniProtKB-SubCell"/>
</dbReference>
<dbReference type="PANTHER" id="PTHR30450:SF1">
    <property type="entry name" value="D-METHIONINE TRANSPORT SYSTEM PERMEASE PROTEIN METI-RELATED"/>
    <property type="match status" value="1"/>
</dbReference>
<dbReference type="PROSITE" id="PS50928">
    <property type="entry name" value="ABC_TM1"/>
    <property type="match status" value="1"/>
</dbReference>
<dbReference type="GO" id="GO:0048473">
    <property type="term" value="P:D-methionine transmembrane transport"/>
    <property type="evidence" value="ECO:0007669"/>
    <property type="project" value="TreeGrafter"/>
</dbReference>
<feature type="transmembrane region" description="Helical" evidence="7">
    <location>
        <begin position="81"/>
        <end position="104"/>
    </location>
</feature>
<dbReference type="Pfam" id="PF00528">
    <property type="entry name" value="BPD_transp_1"/>
    <property type="match status" value="1"/>
</dbReference>
<evidence type="ECO:0000259" key="8">
    <source>
        <dbReference type="PROSITE" id="PS50928"/>
    </source>
</evidence>
<name>A0A3B0Q053_9CHLA</name>